<evidence type="ECO:0000256" key="1">
    <source>
        <dbReference type="SAM" id="Phobius"/>
    </source>
</evidence>
<evidence type="ECO:0000313" key="2">
    <source>
        <dbReference type="EMBL" id="CAB4161311.1"/>
    </source>
</evidence>
<name>A0A6J5NVH9_9CAUD</name>
<dbReference type="EMBL" id="LR798336">
    <property type="protein sequence ID" value="CAB5224856.1"/>
    <property type="molecule type" value="Genomic_DNA"/>
</dbReference>
<keyword evidence="1" id="KW-0812">Transmembrane</keyword>
<keyword evidence="1" id="KW-0472">Membrane</keyword>
<sequence length="151" mass="17312">MMRHKIIFAVALVSAYIIFFVSTYFKNQSFSCPEPTDLYVLSKNPIYHGMSVNFDDQIKVSSAYNFMRTRVNFRFNHEWQCSYYSRQNSPVMVSMNEPAGGLDEVGDSWASYHGQYACDDAIDRCQVKKIKRPAKNPALNARVVELVNTTA</sequence>
<protein>
    <submittedName>
        <fullName evidence="2">Uncharacterized protein</fullName>
    </submittedName>
</protein>
<dbReference type="EMBL" id="LR796712">
    <property type="protein sequence ID" value="CAB4161311.1"/>
    <property type="molecule type" value="Genomic_DNA"/>
</dbReference>
<organism evidence="2">
    <name type="scientific">uncultured Caudovirales phage</name>
    <dbReference type="NCBI Taxonomy" id="2100421"/>
    <lineage>
        <taxon>Viruses</taxon>
        <taxon>Duplodnaviria</taxon>
        <taxon>Heunggongvirae</taxon>
        <taxon>Uroviricota</taxon>
        <taxon>Caudoviricetes</taxon>
        <taxon>Peduoviridae</taxon>
        <taxon>Maltschvirus</taxon>
        <taxon>Maltschvirus maltsch</taxon>
    </lineage>
</organism>
<feature type="transmembrane region" description="Helical" evidence="1">
    <location>
        <begin position="7"/>
        <end position="25"/>
    </location>
</feature>
<proteinExistence type="predicted"/>
<accession>A0A6J5NVH9</accession>
<gene>
    <name evidence="2" type="ORF">UFOVP733_41</name>
    <name evidence="3" type="ORF">UFOVP743_18</name>
</gene>
<reference evidence="2" key="1">
    <citation type="submission" date="2020-04" db="EMBL/GenBank/DDBJ databases">
        <authorList>
            <person name="Chiriac C."/>
            <person name="Salcher M."/>
            <person name="Ghai R."/>
            <person name="Kavagutti S V."/>
        </authorList>
    </citation>
    <scope>NUCLEOTIDE SEQUENCE</scope>
</reference>
<evidence type="ECO:0000313" key="3">
    <source>
        <dbReference type="EMBL" id="CAB5224856.1"/>
    </source>
</evidence>
<keyword evidence="1" id="KW-1133">Transmembrane helix</keyword>